<feature type="domain" description="ABC transmembrane type-1" evidence="8">
    <location>
        <begin position="86"/>
        <end position="301"/>
    </location>
</feature>
<dbReference type="GO" id="GO:0055085">
    <property type="term" value="P:transmembrane transport"/>
    <property type="evidence" value="ECO:0007669"/>
    <property type="project" value="InterPro"/>
</dbReference>
<organism evidence="9 12">
    <name type="scientific">Eisenbergiella tayi</name>
    <dbReference type="NCBI Taxonomy" id="1432052"/>
    <lineage>
        <taxon>Bacteria</taxon>
        <taxon>Bacillati</taxon>
        <taxon>Bacillota</taxon>
        <taxon>Clostridia</taxon>
        <taxon>Lachnospirales</taxon>
        <taxon>Lachnospiraceae</taxon>
        <taxon>Eisenbergiella</taxon>
    </lineage>
</organism>
<dbReference type="Proteomes" id="UP000094067">
    <property type="component" value="Unassembled WGS sequence"/>
</dbReference>
<feature type="transmembrane region" description="Helical" evidence="7">
    <location>
        <begin position="92"/>
        <end position="111"/>
    </location>
</feature>
<dbReference type="EMBL" id="MCGH01000005">
    <property type="protein sequence ID" value="ODM01890.1"/>
    <property type="molecule type" value="Genomic_DNA"/>
</dbReference>
<dbReference type="Gene3D" id="1.10.3720.10">
    <property type="entry name" value="MetI-like"/>
    <property type="match status" value="1"/>
</dbReference>
<accession>A0A1E2ZZG9</accession>
<dbReference type="AlphaFoldDB" id="A0A1E2ZZG9"/>
<evidence type="ECO:0000256" key="2">
    <source>
        <dbReference type="ARBA" id="ARBA00022448"/>
    </source>
</evidence>
<dbReference type="RefSeq" id="WP_069155159.1">
    <property type="nucleotide sequence ID" value="NZ_DBFYTW010000081.1"/>
</dbReference>
<name>A0A1E2ZZG9_9FIRM</name>
<keyword evidence="2 7" id="KW-0813">Transport</keyword>
<evidence type="ECO:0000256" key="5">
    <source>
        <dbReference type="ARBA" id="ARBA00022989"/>
    </source>
</evidence>
<keyword evidence="3" id="KW-1003">Cell membrane</keyword>
<evidence type="ECO:0000256" key="7">
    <source>
        <dbReference type="RuleBase" id="RU363032"/>
    </source>
</evidence>
<dbReference type="SUPFAM" id="SSF161098">
    <property type="entry name" value="MetI-like"/>
    <property type="match status" value="1"/>
</dbReference>
<comment type="caution">
    <text evidence="9">The sequence shown here is derived from an EMBL/GenBank/DDBJ whole genome shotgun (WGS) entry which is preliminary data.</text>
</comment>
<evidence type="ECO:0000313" key="10">
    <source>
        <dbReference type="EMBL" id="ODR44623.1"/>
    </source>
</evidence>
<evidence type="ECO:0000313" key="9">
    <source>
        <dbReference type="EMBL" id="ODM01890.1"/>
    </source>
</evidence>
<evidence type="ECO:0000259" key="8">
    <source>
        <dbReference type="PROSITE" id="PS50928"/>
    </source>
</evidence>
<keyword evidence="9" id="KW-0762">Sugar transport</keyword>
<keyword evidence="5 7" id="KW-1133">Transmembrane helix</keyword>
<dbReference type="InterPro" id="IPR000515">
    <property type="entry name" value="MetI-like"/>
</dbReference>
<evidence type="ECO:0000313" key="11">
    <source>
        <dbReference type="EMBL" id="ODR61022.1"/>
    </source>
</evidence>
<gene>
    <name evidence="9" type="primary">yteP_94</name>
    <name evidence="10" type="ORF">BEI59_27925</name>
    <name evidence="9" type="ORF">BEI61_05889</name>
    <name evidence="11" type="ORF">BEI63_02690</name>
</gene>
<comment type="similarity">
    <text evidence="7">Belongs to the binding-protein-dependent transport system permease family.</text>
</comment>
<feature type="transmembrane region" description="Helical" evidence="7">
    <location>
        <begin position="132"/>
        <end position="153"/>
    </location>
</feature>
<dbReference type="PANTHER" id="PTHR43227:SF11">
    <property type="entry name" value="BLL4140 PROTEIN"/>
    <property type="match status" value="1"/>
</dbReference>
<feature type="transmembrane region" description="Helical" evidence="7">
    <location>
        <begin position="282"/>
        <end position="305"/>
    </location>
</feature>
<dbReference type="PATRIC" id="fig|1432052.4.peg.6521"/>
<evidence type="ECO:0000256" key="6">
    <source>
        <dbReference type="ARBA" id="ARBA00023136"/>
    </source>
</evidence>
<evidence type="ECO:0000313" key="14">
    <source>
        <dbReference type="Proteomes" id="UP000094869"/>
    </source>
</evidence>
<keyword evidence="14" id="KW-1185">Reference proteome</keyword>
<dbReference type="OrthoDB" id="2637002at2"/>
<sequence length="314" mass="35094">MAVKVRNVYKKGKGVAIGKRLKRDWQIYMFLLPTLLYFFIFCYIPMAGIQIAFKEFTPYMGMFRSPWVGMEQFKRFFDSYQFKTVITNTLKISLSNLVFGFPVPILLALMINQLNFTKLKKVLQTATYAPHFISIPAVVGMIVIMLSPGGLLYNLLNCVTNGKAGIPMGSEKWFCPIFVISEIWQHAGWDAIIYIATLTSVSPDLYEAAEIDGAGKLQKILYIDIPSILPTAVVLLIMNSGRIMSVGFEKVLLMQNPMNISASEIISTYVYKTGLIGMEYSYSAAIGLFNSIINLILILSVNGIAKRVGNVSLL</sequence>
<dbReference type="CDD" id="cd06261">
    <property type="entry name" value="TM_PBP2"/>
    <property type="match status" value="1"/>
</dbReference>
<reference evidence="10 13" key="3">
    <citation type="submission" date="2016-08" db="EMBL/GenBank/DDBJ databases">
        <authorList>
            <person name="Seilhamer J.J."/>
        </authorList>
    </citation>
    <scope>NUCLEOTIDE SEQUENCE [LARGE SCALE GENOMIC DNA]</scope>
    <source>
        <strain evidence="10 13">NML150140-1</strain>
    </source>
</reference>
<dbReference type="Proteomes" id="UP000094869">
    <property type="component" value="Unassembled WGS sequence"/>
</dbReference>
<dbReference type="InterPro" id="IPR035906">
    <property type="entry name" value="MetI-like_sf"/>
</dbReference>
<evidence type="ECO:0000313" key="12">
    <source>
        <dbReference type="Proteomes" id="UP000094067"/>
    </source>
</evidence>
<dbReference type="InterPro" id="IPR050809">
    <property type="entry name" value="UgpAE/MalFG_permease"/>
</dbReference>
<evidence type="ECO:0000256" key="3">
    <source>
        <dbReference type="ARBA" id="ARBA00022475"/>
    </source>
</evidence>
<evidence type="ECO:0000256" key="1">
    <source>
        <dbReference type="ARBA" id="ARBA00004651"/>
    </source>
</evidence>
<reference evidence="11 14" key="2">
    <citation type="submission" date="2016-08" db="EMBL/GenBank/DDBJ databases">
        <title>Characterization of Isolates of Eisenbergiella tayi Derived from Blood Cultures, Using Whole Genome Sequencing.</title>
        <authorList>
            <person name="Bernier A.-M."/>
            <person name="Burdz T."/>
            <person name="Wiebe D."/>
            <person name="Bernard K."/>
        </authorList>
    </citation>
    <scope>NUCLEOTIDE SEQUENCE [LARGE SCALE GENOMIC DNA]</scope>
    <source>
        <strain evidence="11 14">NML120146</strain>
    </source>
</reference>
<comment type="subcellular location">
    <subcellularLocation>
        <location evidence="1 7">Cell membrane</location>
        <topology evidence="1 7">Multi-pass membrane protein</topology>
    </subcellularLocation>
</comment>
<dbReference type="Pfam" id="PF00528">
    <property type="entry name" value="BPD_transp_1"/>
    <property type="match status" value="1"/>
</dbReference>
<dbReference type="Proteomes" id="UP000094271">
    <property type="component" value="Unassembled WGS sequence"/>
</dbReference>
<evidence type="ECO:0000313" key="13">
    <source>
        <dbReference type="Proteomes" id="UP000094271"/>
    </source>
</evidence>
<dbReference type="GO" id="GO:0005886">
    <property type="term" value="C:plasma membrane"/>
    <property type="evidence" value="ECO:0007669"/>
    <property type="project" value="UniProtKB-SubCell"/>
</dbReference>
<dbReference type="PROSITE" id="PS50928">
    <property type="entry name" value="ABC_TM1"/>
    <property type="match status" value="1"/>
</dbReference>
<reference evidence="9 12" key="1">
    <citation type="submission" date="2016-07" db="EMBL/GenBank/DDBJ databases">
        <title>Characterization of isolates of Eisenbergiella tayi derived from blood cultures, using whole genome sequencing.</title>
        <authorList>
            <person name="Burdz T."/>
            <person name="Wiebe D."/>
            <person name="Huynh C."/>
            <person name="Bernard K."/>
        </authorList>
    </citation>
    <scope>NUCLEOTIDE SEQUENCE [LARGE SCALE GENOMIC DNA]</scope>
    <source>
        <strain evidence="9 12">NML 110608</strain>
    </source>
</reference>
<dbReference type="EMBL" id="MEHA01000029">
    <property type="protein sequence ID" value="ODR44623.1"/>
    <property type="molecule type" value="Genomic_DNA"/>
</dbReference>
<proteinExistence type="inferred from homology"/>
<protein>
    <submittedName>
        <fullName evidence="9">Putative multiple-sugar transport system permease YteP</fullName>
    </submittedName>
    <submittedName>
        <fullName evidence="10">Sugar ABC transporter permease</fullName>
    </submittedName>
</protein>
<feature type="transmembrane region" description="Helical" evidence="7">
    <location>
        <begin position="27"/>
        <end position="53"/>
    </location>
</feature>
<dbReference type="EMBL" id="MEHD01000008">
    <property type="protein sequence ID" value="ODR61022.1"/>
    <property type="molecule type" value="Genomic_DNA"/>
</dbReference>
<dbReference type="PANTHER" id="PTHR43227">
    <property type="entry name" value="BLL4140 PROTEIN"/>
    <property type="match status" value="1"/>
</dbReference>
<keyword evidence="6 7" id="KW-0472">Membrane</keyword>
<keyword evidence="4 7" id="KW-0812">Transmembrane</keyword>
<evidence type="ECO:0000256" key="4">
    <source>
        <dbReference type="ARBA" id="ARBA00022692"/>
    </source>
</evidence>